<name>A0A8J8NRB1_HALGN</name>
<protein>
    <submittedName>
        <fullName evidence="1">Uncharacterized protein</fullName>
    </submittedName>
</protein>
<dbReference type="EMBL" id="RRYP01009005">
    <property type="protein sequence ID" value="TNV79364.1"/>
    <property type="molecule type" value="Genomic_DNA"/>
</dbReference>
<sequence>MLQELLNDLINGSDLFAATAAPSSLTLERASSNTLDQYNMEDDHSAEETAAPKQIWPVVAYNPSSFLKRGEVKMDHAQILLDGQLLSPQGFKKQEMLTRGRRRDLKIEIADSFSPEDTPLTLSGYNKPRMPSFFQKTLDALPFGHTSLNLPIHKPQNKVQSDHDMFNPEDGCFQVKQVKQGEALGKRLFDQFWNDSQPFPQCKLKKEKLPGHFKAHTQKIKIMSFFNKVLAEAERILRDYQLAFSKTPESRANLDYEGELYSYARDHNISSEELRKLGPVFDQFIQSLQKKGVIKTGHTEKRPKLTQDQVASIQILQRHLSKFNQFQLLQQDLCRKPLFAQPASAKNCEIGQFNFFQYLLAMKAMILVEQDADHTQDELQIAKKFVSLTQQERTHYFLEGITLRFEMEYIKRMSWFTREMETMSTYIKQGYNTNPQLQRMMQLSSQQLIINSDVFIKMIDEYEPSTFMPSSLPKCHSDKRTT</sequence>
<dbReference type="Proteomes" id="UP000785679">
    <property type="component" value="Unassembled WGS sequence"/>
</dbReference>
<keyword evidence="2" id="KW-1185">Reference proteome</keyword>
<organism evidence="1 2">
    <name type="scientific">Halteria grandinella</name>
    <dbReference type="NCBI Taxonomy" id="5974"/>
    <lineage>
        <taxon>Eukaryota</taxon>
        <taxon>Sar</taxon>
        <taxon>Alveolata</taxon>
        <taxon>Ciliophora</taxon>
        <taxon>Intramacronucleata</taxon>
        <taxon>Spirotrichea</taxon>
        <taxon>Stichotrichia</taxon>
        <taxon>Sporadotrichida</taxon>
        <taxon>Halteriidae</taxon>
        <taxon>Halteria</taxon>
    </lineage>
</organism>
<gene>
    <name evidence="1" type="ORF">FGO68_gene4024</name>
</gene>
<evidence type="ECO:0000313" key="1">
    <source>
        <dbReference type="EMBL" id="TNV79364.1"/>
    </source>
</evidence>
<reference evidence="1" key="1">
    <citation type="submission" date="2019-06" db="EMBL/GenBank/DDBJ databases">
        <authorList>
            <person name="Zheng W."/>
        </authorList>
    </citation>
    <scope>NUCLEOTIDE SEQUENCE</scope>
    <source>
        <strain evidence="1">QDHG01</strain>
    </source>
</reference>
<comment type="caution">
    <text evidence="1">The sequence shown here is derived from an EMBL/GenBank/DDBJ whole genome shotgun (WGS) entry which is preliminary data.</text>
</comment>
<dbReference type="AlphaFoldDB" id="A0A8J8NRB1"/>
<accession>A0A8J8NRB1</accession>
<evidence type="ECO:0000313" key="2">
    <source>
        <dbReference type="Proteomes" id="UP000785679"/>
    </source>
</evidence>
<proteinExistence type="predicted"/>